<accession>A0A6C0C173</accession>
<dbReference type="AlphaFoldDB" id="A0A6C0C173"/>
<sequence length="234" mass="26651">MTQASISGNKYEKKIIDVLIDKSVLQNTTTAGSGGGKDITLIGDIGVECKTRASCECGQKDIKLDALGKWSGPKPNKKSNPLITERFIEELKLYVKKHPDGLFYGKMPPLNTTREKFDEWEKEFLRKKKENGDGNKKDYRWKIEDSDFILKNYIIKGNSYIQIGKKGLYYLDNDIFNWGVPKFSPEYVELRIRCKRRGKKGCCPSSLTLSAYFGGLKESPYSLDDKDILPINLQ</sequence>
<dbReference type="EMBL" id="MN739316">
    <property type="protein sequence ID" value="QHS98367.1"/>
    <property type="molecule type" value="Genomic_DNA"/>
</dbReference>
<reference evidence="1" key="1">
    <citation type="journal article" date="2020" name="Nature">
        <title>Giant virus diversity and host interactions through global metagenomics.</title>
        <authorList>
            <person name="Schulz F."/>
            <person name="Roux S."/>
            <person name="Paez-Espino D."/>
            <person name="Jungbluth S."/>
            <person name="Walsh D.A."/>
            <person name="Denef V.J."/>
            <person name="McMahon K.D."/>
            <person name="Konstantinidis K.T."/>
            <person name="Eloe-Fadrosh E.A."/>
            <person name="Kyrpides N.C."/>
            <person name="Woyke T."/>
        </authorList>
    </citation>
    <scope>NUCLEOTIDE SEQUENCE</scope>
    <source>
        <strain evidence="1">GVMAG-M-3300020185-18</strain>
    </source>
</reference>
<organism evidence="1">
    <name type="scientific">viral metagenome</name>
    <dbReference type="NCBI Taxonomy" id="1070528"/>
    <lineage>
        <taxon>unclassified sequences</taxon>
        <taxon>metagenomes</taxon>
        <taxon>organismal metagenomes</taxon>
    </lineage>
</organism>
<name>A0A6C0C173_9ZZZZ</name>
<evidence type="ECO:0000313" key="1">
    <source>
        <dbReference type="EMBL" id="QHS98367.1"/>
    </source>
</evidence>
<protein>
    <submittedName>
        <fullName evidence="1">Uncharacterized protein</fullName>
    </submittedName>
</protein>
<proteinExistence type="predicted"/>